<proteinExistence type="predicted"/>
<dbReference type="AlphaFoldDB" id="A0A8H6MHQ7"/>
<reference evidence="1 2" key="1">
    <citation type="submission" date="2020-07" db="EMBL/GenBank/DDBJ databases">
        <title>Comparative genomics of pyrophilous fungi reveals a link between fire events and developmental genes.</title>
        <authorList>
            <consortium name="DOE Joint Genome Institute"/>
            <person name="Steindorff A.S."/>
            <person name="Carver A."/>
            <person name="Calhoun S."/>
            <person name="Stillman K."/>
            <person name="Liu H."/>
            <person name="Lipzen A."/>
            <person name="Pangilinan J."/>
            <person name="Labutti K."/>
            <person name="Bruns T.D."/>
            <person name="Grigoriev I.V."/>
        </authorList>
    </citation>
    <scope>NUCLEOTIDE SEQUENCE [LARGE SCALE GENOMIC DNA]</scope>
    <source>
        <strain evidence="1 2">CBS 144469</strain>
    </source>
</reference>
<sequence length="223" mass="24918">MNYHRQLQQSPQYMYVAYPTQQPQYTESFGEQGYYVDEVVQGQQAMGYVDPFYDVASSMQPAPPPTVPEMIQPSPVVHAPIPISNARFTGTSSYYGTHDSGTFQPASPLYYDYSEPTHHDNVASGMAQAWDEIPTQPYVGPTFPTPSQLLIDLGGTDDAAAAIAQQEALDLSSMAYRASFFREPRSWHQHRRFCQCVRISGGDRLRRVLPVFPPDKSNLVSLG</sequence>
<protein>
    <submittedName>
        <fullName evidence="1">Uncharacterized protein</fullName>
    </submittedName>
</protein>
<dbReference type="EMBL" id="JACGCI010000001">
    <property type="protein sequence ID" value="KAF6765977.1"/>
    <property type="molecule type" value="Genomic_DNA"/>
</dbReference>
<dbReference type="Proteomes" id="UP000521943">
    <property type="component" value="Unassembled WGS sequence"/>
</dbReference>
<gene>
    <name evidence="1" type="ORF">DFP72DRAFT_3226</name>
</gene>
<keyword evidence="2" id="KW-1185">Reference proteome</keyword>
<name>A0A8H6MHQ7_9AGAR</name>
<organism evidence="1 2">
    <name type="scientific">Ephemerocybe angulata</name>
    <dbReference type="NCBI Taxonomy" id="980116"/>
    <lineage>
        <taxon>Eukaryota</taxon>
        <taxon>Fungi</taxon>
        <taxon>Dikarya</taxon>
        <taxon>Basidiomycota</taxon>
        <taxon>Agaricomycotina</taxon>
        <taxon>Agaricomycetes</taxon>
        <taxon>Agaricomycetidae</taxon>
        <taxon>Agaricales</taxon>
        <taxon>Agaricineae</taxon>
        <taxon>Psathyrellaceae</taxon>
        <taxon>Ephemerocybe</taxon>
    </lineage>
</organism>
<evidence type="ECO:0000313" key="2">
    <source>
        <dbReference type="Proteomes" id="UP000521943"/>
    </source>
</evidence>
<comment type="caution">
    <text evidence="1">The sequence shown here is derived from an EMBL/GenBank/DDBJ whole genome shotgun (WGS) entry which is preliminary data.</text>
</comment>
<evidence type="ECO:0000313" key="1">
    <source>
        <dbReference type="EMBL" id="KAF6765977.1"/>
    </source>
</evidence>
<accession>A0A8H6MHQ7</accession>